<dbReference type="AlphaFoldDB" id="A0A3M7QNL3"/>
<protein>
    <submittedName>
        <fullName evidence="1">Uncharacterized protein</fullName>
    </submittedName>
</protein>
<evidence type="ECO:0000313" key="1">
    <source>
        <dbReference type="EMBL" id="RNA12585.1"/>
    </source>
</evidence>
<keyword evidence="2" id="KW-1185">Reference proteome</keyword>
<evidence type="ECO:0000313" key="2">
    <source>
        <dbReference type="Proteomes" id="UP000276133"/>
    </source>
</evidence>
<gene>
    <name evidence="1" type="ORF">BpHYR1_009069</name>
</gene>
<sequence length="121" mass="13204">MKNIVYHSLITISSFIRFEASEPNTFTIAPILVFNGSCPFNSRPSIRSEFISATNLKSKAIDVLPSSFILPIELNDCTFRDHSVITVGLTATPSGFFNTNTKSLASILILNSSMVGSTEKL</sequence>
<reference evidence="1 2" key="1">
    <citation type="journal article" date="2018" name="Sci. Rep.">
        <title>Genomic signatures of local adaptation to the degree of environmental predictability in rotifers.</title>
        <authorList>
            <person name="Franch-Gras L."/>
            <person name="Hahn C."/>
            <person name="Garcia-Roger E.M."/>
            <person name="Carmona M.J."/>
            <person name="Serra M."/>
            <person name="Gomez A."/>
        </authorList>
    </citation>
    <scope>NUCLEOTIDE SEQUENCE [LARGE SCALE GENOMIC DNA]</scope>
    <source>
        <strain evidence="1">HYR1</strain>
    </source>
</reference>
<accession>A0A3M7QNL3</accession>
<name>A0A3M7QNL3_BRAPC</name>
<dbReference type="Proteomes" id="UP000276133">
    <property type="component" value="Unassembled WGS sequence"/>
</dbReference>
<proteinExistence type="predicted"/>
<organism evidence="1 2">
    <name type="scientific">Brachionus plicatilis</name>
    <name type="common">Marine rotifer</name>
    <name type="synonym">Brachionus muelleri</name>
    <dbReference type="NCBI Taxonomy" id="10195"/>
    <lineage>
        <taxon>Eukaryota</taxon>
        <taxon>Metazoa</taxon>
        <taxon>Spiralia</taxon>
        <taxon>Gnathifera</taxon>
        <taxon>Rotifera</taxon>
        <taxon>Eurotatoria</taxon>
        <taxon>Monogononta</taxon>
        <taxon>Pseudotrocha</taxon>
        <taxon>Ploima</taxon>
        <taxon>Brachionidae</taxon>
        <taxon>Brachionus</taxon>
    </lineage>
</organism>
<comment type="caution">
    <text evidence="1">The sequence shown here is derived from an EMBL/GenBank/DDBJ whole genome shotgun (WGS) entry which is preliminary data.</text>
</comment>
<dbReference type="EMBL" id="REGN01005653">
    <property type="protein sequence ID" value="RNA12585.1"/>
    <property type="molecule type" value="Genomic_DNA"/>
</dbReference>